<feature type="region of interest" description="Disordered" evidence="1">
    <location>
        <begin position="181"/>
        <end position="203"/>
    </location>
</feature>
<name>A0AAV7QKY0_PLEWA</name>
<dbReference type="Proteomes" id="UP001066276">
    <property type="component" value="Chromosome 6"/>
</dbReference>
<evidence type="ECO:0000313" key="3">
    <source>
        <dbReference type="Proteomes" id="UP001066276"/>
    </source>
</evidence>
<gene>
    <name evidence="2" type="ORF">NDU88_007439</name>
</gene>
<reference evidence="2" key="1">
    <citation type="journal article" date="2022" name="bioRxiv">
        <title>Sequencing and chromosome-scale assembly of the giantPleurodeles waltlgenome.</title>
        <authorList>
            <person name="Brown T."/>
            <person name="Elewa A."/>
            <person name="Iarovenko S."/>
            <person name="Subramanian E."/>
            <person name="Araus A.J."/>
            <person name="Petzold A."/>
            <person name="Susuki M."/>
            <person name="Suzuki K.-i.T."/>
            <person name="Hayashi T."/>
            <person name="Toyoda A."/>
            <person name="Oliveira C."/>
            <person name="Osipova E."/>
            <person name="Leigh N.D."/>
            <person name="Simon A."/>
            <person name="Yun M.H."/>
        </authorList>
    </citation>
    <scope>NUCLEOTIDE SEQUENCE</scope>
    <source>
        <strain evidence="2">20211129_DDA</strain>
        <tissue evidence="2">Liver</tissue>
    </source>
</reference>
<evidence type="ECO:0000256" key="1">
    <source>
        <dbReference type="SAM" id="MobiDB-lite"/>
    </source>
</evidence>
<feature type="compositionally biased region" description="Polar residues" evidence="1">
    <location>
        <begin position="55"/>
        <end position="66"/>
    </location>
</feature>
<accession>A0AAV7QKY0</accession>
<organism evidence="2 3">
    <name type="scientific">Pleurodeles waltl</name>
    <name type="common">Iberian ribbed newt</name>
    <dbReference type="NCBI Taxonomy" id="8319"/>
    <lineage>
        <taxon>Eukaryota</taxon>
        <taxon>Metazoa</taxon>
        <taxon>Chordata</taxon>
        <taxon>Craniata</taxon>
        <taxon>Vertebrata</taxon>
        <taxon>Euteleostomi</taxon>
        <taxon>Amphibia</taxon>
        <taxon>Batrachia</taxon>
        <taxon>Caudata</taxon>
        <taxon>Salamandroidea</taxon>
        <taxon>Salamandridae</taxon>
        <taxon>Pleurodelinae</taxon>
        <taxon>Pleurodeles</taxon>
    </lineage>
</organism>
<feature type="compositionally biased region" description="Pro residues" evidence="1">
    <location>
        <begin position="129"/>
        <end position="143"/>
    </location>
</feature>
<proteinExistence type="predicted"/>
<dbReference type="EMBL" id="JANPWB010000010">
    <property type="protein sequence ID" value="KAJ1141104.1"/>
    <property type="molecule type" value="Genomic_DNA"/>
</dbReference>
<evidence type="ECO:0008006" key="4">
    <source>
        <dbReference type="Google" id="ProtNLM"/>
    </source>
</evidence>
<feature type="compositionally biased region" description="Polar residues" evidence="1">
    <location>
        <begin position="283"/>
        <end position="300"/>
    </location>
</feature>
<dbReference type="AlphaFoldDB" id="A0AAV7QKY0"/>
<comment type="caution">
    <text evidence="2">The sequence shown here is derived from an EMBL/GenBank/DDBJ whole genome shotgun (WGS) entry which is preliminary data.</text>
</comment>
<feature type="region of interest" description="Disordered" evidence="1">
    <location>
        <begin position="52"/>
        <end position="148"/>
    </location>
</feature>
<feature type="region of interest" description="Disordered" evidence="1">
    <location>
        <begin position="279"/>
        <end position="339"/>
    </location>
</feature>
<protein>
    <recommendedName>
        <fullName evidence="4">Phosphoprotein</fullName>
    </recommendedName>
</protein>
<feature type="compositionally biased region" description="Basic and acidic residues" evidence="1">
    <location>
        <begin position="186"/>
        <end position="203"/>
    </location>
</feature>
<keyword evidence="3" id="KW-1185">Reference proteome</keyword>
<evidence type="ECO:0000313" key="2">
    <source>
        <dbReference type="EMBL" id="KAJ1141104.1"/>
    </source>
</evidence>
<feature type="compositionally biased region" description="Polar residues" evidence="1">
    <location>
        <begin position="110"/>
        <end position="120"/>
    </location>
</feature>
<sequence length="339" mass="37279">MTLQRHPRFSEEELRVIVEEIILVEPQLFGSQMQQTSIARKMELWWRIGTGLTPWDSTSEQGTTSGRGPPANGTGKEVQATSIPSQEEAHSDGSSSACLDLDDQPGPSGISGQSVTQTHSHTITETPPQETPPQHPPSGPIPLSPGQINQQCVHHYKDPRAPHKHRTIRDLGSVAVGTRFRGQRHRAQDNKEAGRTAVRQGEDRPRELTLQEALIVILGAYHHSQDSMGQILDKLQENMRLQEGQYLGIREDLKDINTTLVSIAGVLADMANTMKEAVASHRASATSQTDEQPSTSTAASEQEVCHRTNRPPAPLPLQKVNHPVIQQKPETIAKNPARK</sequence>